<dbReference type="SMART" id="SM00267">
    <property type="entry name" value="GGDEF"/>
    <property type="match status" value="1"/>
</dbReference>
<feature type="domain" description="GGDEF" evidence="4">
    <location>
        <begin position="117"/>
        <end position="249"/>
    </location>
</feature>
<dbReference type="AlphaFoldDB" id="A0A2P7AYT5"/>
<keyword evidence="6" id="KW-1185">Reference proteome</keyword>
<sequence>MNTFNRWMTIFGDLPPIRQILLLLGLGCVLASGLAGLFFKLGGYDSLGKTIILTSVIVLVVGGPLGAVLVALNYRLKLMAHALDTAFRKDGMTGLSTRHEFYLRVEDMILRNNPAISAGAVLYIDADHFKSVNDRFGHAAGDDVLQEIGSLIGKRLGRRDVGARFGGEEFAVFLADADYGKAAWVAHAILQDVRGISRRIGREELSVTVSIGVSFHQPGQSLEQLVNAADTCLYRAKNQGRDRIIYEMAA</sequence>
<dbReference type="InterPro" id="IPR000160">
    <property type="entry name" value="GGDEF_dom"/>
</dbReference>
<organism evidence="5 6">
    <name type="scientific">Phyllobacterium endophyticum</name>
    <dbReference type="NCBI Taxonomy" id="1149773"/>
    <lineage>
        <taxon>Bacteria</taxon>
        <taxon>Pseudomonadati</taxon>
        <taxon>Pseudomonadota</taxon>
        <taxon>Alphaproteobacteria</taxon>
        <taxon>Hyphomicrobiales</taxon>
        <taxon>Phyllobacteriaceae</taxon>
        <taxon>Phyllobacterium</taxon>
    </lineage>
</organism>
<dbReference type="RefSeq" id="WP_106714649.1">
    <property type="nucleotide sequence ID" value="NZ_JACHXT010000002.1"/>
</dbReference>
<evidence type="ECO:0000313" key="6">
    <source>
        <dbReference type="Proteomes" id="UP000241158"/>
    </source>
</evidence>
<dbReference type="GO" id="GO:0052621">
    <property type="term" value="F:diguanylate cyclase activity"/>
    <property type="evidence" value="ECO:0007669"/>
    <property type="project" value="UniProtKB-EC"/>
</dbReference>
<dbReference type="Pfam" id="PF00990">
    <property type="entry name" value="GGDEF"/>
    <property type="match status" value="1"/>
</dbReference>
<dbReference type="EMBL" id="PGGN01000001">
    <property type="protein sequence ID" value="PSH59353.1"/>
    <property type="molecule type" value="Genomic_DNA"/>
</dbReference>
<dbReference type="Gene3D" id="3.30.70.270">
    <property type="match status" value="1"/>
</dbReference>
<dbReference type="PANTHER" id="PTHR45138:SF9">
    <property type="entry name" value="DIGUANYLATE CYCLASE DGCM-RELATED"/>
    <property type="match status" value="1"/>
</dbReference>
<evidence type="ECO:0000256" key="2">
    <source>
        <dbReference type="ARBA" id="ARBA00034247"/>
    </source>
</evidence>
<dbReference type="InterPro" id="IPR029787">
    <property type="entry name" value="Nucleotide_cyclase"/>
</dbReference>
<evidence type="ECO:0000259" key="4">
    <source>
        <dbReference type="PROSITE" id="PS50887"/>
    </source>
</evidence>
<keyword evidence="3" id="KW-1133">Transmembrane helix</keyword>
<dbReference type="Proteomes" id="UP000241158">
    <property type="component" value="Unassembled WGS sequence"/>
</dbReference>
<dbReference type="PANTHER" id="PTHR45138">
    <property type="entry name" value="REGULATORY COMPONENTS OF SENSORY TRANSDUCTION SYSTEM"/>
    <property type="match status" value="1"/>
</dbReference>
<evidence type="ECO:0000256" key="1">
    <source>
        <dbReference type="ARBA" id="ARBA00012528"/>
    </source>
</evidence>
<dbReference type="FunFam" id="3.30.70.270:FF:000001">
    <property type="entry name" value="Diguanylate cyclase domain protein"/>
    <property type="match status" value="1"/>
</dbReference>
<dbReference type="CDD" id="cd01949">
    <property type="entry name" value="GGDEF"/>
    <property type="match status" value="1"/>
</dbReference>
<gene>
    <name evidence="5" type="ORF">CU100_00685</name>
</gene>
<protein>
    <recommendedName>
        <fullName evidence="1">diguanylate cyclase</fullName>
        <ecNumber evidence="1">2.7.7.65</ecNumber>
    </recommendedName>
</protein>
<reference evidence="6" key="1">
    <citation type="submission" date="2017-11" db="EMBL/GenBank/DDBJ databases">
        <authorList>
            <person name="Kuznetsova I."/>
            <person name="Sazanova A."/>
            <person name="Chirak E."/>
            <person name="Safronova V."/>
            <person name="Willems A."/>
        </authorList>
    </citation>
    <scope>NUCLEOTIDE SEQUENCE [LARGE SCALE GENOMIC DNA]</scope>
    <source>
        <strain evidence="6">PEPV15</strain>
    </source>
</reference>
<dbReference type="NCBIfam" id="TIGR00254">
    <property type="entry name" value="GGDEF"/>
    <property type="match status" value="1"/>
</dbReference>
<feature type="transmembrane region" description="Helical" evidence="3">
    <location>
        <begin position="20"/>
        <end position="39"/>
    </location>
</feature>
<evidence type="ECO:0000313" key="5">
    <source>
        <dbReference type="EMBL" id="PSH59353.1"/>
    </source>
</evidence>
<dbReference type="InterPro" id="IPR050469">
    <property type="entry name" value="Diguanylate_Cyclase"/>
</dbReference>
<name>A0A2P7AYT5_9HYPH</name>
<keyword evidence="3" id="KW-0472">Membrane</keyword>
<dbReference type="OrthoDB" id="9812260at2"/>
<feature type="transmembrane region" description="Helical" evidence="3">
    <location>
        <begin position="51"/>
        <end position="72"/>
    </location>
</feature>
<proteinExistence type="predicted"/>
<evidence type="ECO:0000256" key="3">
    <source>
        <dbReference type="SAM" id="Phobius"/>
    </source>
</evidence>
<comment type="catalytic activity">
    <reaction evidence="2">
        <text>2 GTP = 3',3'-c-di-GMP + 2 diphosphate</text>
        <dbReference type="Rhea" id="RHEA:24898"/>
        <dbReference type="ChEBI" id="CHEBI:33019"/>
        <dbReference type="ChEBI" id="CHEBI:37565"/>
        <dbReference type="ChEBI" id="CHEBI:58805"/>
        <dbReference type="EC" id="2.7.7.65"/>
    </reaction>
</comment>
<comment type="caution">
    <text evidence="5">The sequence shown here is derived from an EMBL/GenBank/DDBJ whole genome shotgun (WGS) entry which is preliminary data.</text>
</comment>
<dbReference type="PROSITE" id="PS50887">
    <property type="entry name" value="GGDEF"/>
    <property type="match status" value="1"/>
</dbReference>
<accession>A0A2P7AYT5</accession>
<dbReference type="InterPro" id="IPR043128">
    <property type="entry name" value="Rev_trsase/Diguanyl_cyclase"/>
</dbReference>
<keyword evidence="3" id="KW-0812">Transmembrane</keyword>
<dbReference type="EC" id="2.7.7.65" evidence="1"/>
<dbReference type="SUPFAM" id="SSF55073">
    <property type="entry name" value="Nucleotide cyclase"/>
    <property type="match status" value="1"/>
</dbReference>